<proteinExistence type="predicted"/>
<dbReference type="EMBL" id="QTSX02004972">
    <property type="protein sequence ID" value="KAJ9063367.1"/>
    <property type="molecule type" value="Genomic_DNA"/>
</dbReference>
<protein>
    <submittedName>
        <fullName evidence="1">Uncharacterized protein</fullName>
    </submittedName>
</protein>
<evidence type="ECO:0000313" key="2">
    <source>
        <dbReference type="Proteomes" id="UP001165960"/>
    </source>
</evidence>
<sequence>MEEIIFLSYPYKSAANPTVLGNSAQVDSNNVNSGHVCQGPEFPGQSASLTRDKETHSMGNTLPTAFQRENSPFES</sequence>
<organism evidence="1 2">
    <name type="scientific">Entomophthora muscae</name>
    <dbReference type="NCBI Taxonomy" id="34485"/>
    <lineage>
        <taxon>Eukaryota</taxon>
        <taxon>Fungi</taxon>
        <taxon>Fungi incertae sedis</taxon>
        <taxon>Zoopagomycota</taxon>
        <taxon>Entomophthoromycotina</taxon>
        <taxon>Entomophthoromycetes</taxon>
        <taxon>Entomophthorales</taxon>
        <taxon>Entomophthoraceae</taxon>
        <taxon>Entomophthora</taxon>
    </lineage>
</organism>
<accession>A0ACC2SLV6</accession>
<dbReference type="Proteomes" id="UP001165960">
    <property type="component" value="Unassembled WGS sequence"/>
</dbReference>
<keyword evidence="2" id="KW-1185">Reference proteome</keyword>
<evidence type="ECO:0000313" key="1">
    <source>
        <dbReference type="EMBL" id="KAJ9063367.1"/>
    </source>
</evidence>
<gene>
    <name evidence="1" type="ORF">DSO57_1000694</name>
</gene>
<reference evidence="1" key="1">
    <citation type="submission" date="2022-04" db="EMBL/GenBank/DDBJ databases">
        <title>Genome of the entomopathogenic fungus Entomophthora muscae.</title>
        <authorList>
            <person name="Elya C."/>
            <person name="Lovett B.R."/>
            <person name="Lee E."/>
            <person name="Macias A.M."/>
            <person name="Hajek A.E."/>
            <person name="De Bivort B.L."/>
            <person name="Kasson M.T."/>
            <person name="De Fine Licht H.H."/>
            <person name="Stajich J.E."/>
        </authorList>
    </citation>
    <scope>NUCLEOTIDE SEQUENCE</scope>
    <source>
        <strain evidence="1">Berkeley</strain>
    </source>
</reference>
<name>A0ACC2SLV6_9FUNG</name>
<comment type="caution">
    <text evidence="1">The sequence shown here is derived from an EMBL/GenBank/DDBJ whole genome shotgun (WGS) entry which is preliminary data.</text>
</comment>